<dbReference type="EMBL" id="AMRL01000024">
    <property type="protein sequence ID" value="EKE70889.1"/>
    <property type="molecule type" value="Genomic_DNA"/>
</dbReference>
<dbReference type="STRING" id="1207063.P24_15139"/>
<proteinExistence type="predicted"/>
<organism evidence="1 2">
    <name type="scientific">Oceanibaculum indicum P24</name>
    <dbReference type="NCBI Taxonomy" id="1207063"/>
    <lineage>
        <taxon>Bacteria</taxon>
        <taxon>Pseudomonadati</taxon>
        <taxon>Pseudomonadota</taxon>
        <taxon>Alphaproteobacteria</taxon>
        <taxon>Rhodospirillales</taxon>
        <taxon>Oceanibaculaceae</taxon>
        <taxon>Oceanibaculum</taxon>
    </lineage>
</organism>
<evidence type="ECO:0000313" key="1">
    <source>
        <dbReference type="EMBL" id="EKE70889.1"/>
    </source>
</evidence>
<dbReference type="Pfam" id="PF03864">
    <property type="entry name" value="Phage_cap_E"/>
    <property type="match status" value="1"/>
</dbReference>
<gene>
    <name evidence="1" type="ORF">P24_15139</name>
</gene>
<reference evidence="1 2" key="1">
    <citation type="journal article" date="2012" name="J. Bacteriol.">
        <title>Genome Sequence of Oceanibaculum indicum Type Strain P24.</title>
        <authorList>
            <person name="Lai Q."/>
            <person name="Shao Z."/>
        </authorList>
    </citation>
    <scope>NUCLEOTIDE SEQUENCE [LARGE SCALE GENOMIC DNA]</scope>
    <source>
        <strain evidence="1 2">P24</strain>
    </source>
</reference>
<dbReference type="InterPro" id="IPR053738">
    <property type="entry name" value="Lambda_capsid_assembly"/>
</dbReference>
<evidence type="ECO:0000313" key="2">
    <source>
        <dbReference type="Proteomes" id="UP000006746"/>
    </source>
</evidence>
<dbReference type="RefSeq" id="WP_008945631.1">
    <property type="nucleotide sequence ID" value="NZ_AMRL01000024.1"/>
</dbReference>
<name>K2JJZ9_9PROT</name>
<protein>
    <submittedName>
        <fullName evidence="1">Phage capsid protein</fullName>
    </submittedName>
</protein>
<dbReference type="Gene3D" id="3.90.1690.10">
    <property type="entry name" value="phage-related protein like domain"/>
    <property type="match status" value="1"/>
</dbReference>
<sequence length="312" mass="33828">MNDAAFPIDPVLTGIVIAYRNQRYIADMVLPRLDPPLAKKEFKWGKWDLSQGYTIPNTLVGRKGVPTEVEFTGTEESAMCLDYGLDDLVPYDDEKQAAGSGFAPVRKAAESLYDLVLLDREKRVADAVFNAATYPTGNKATLSGSTQWSHADSDPITAVLTAMDAMLIRPNKMVLGRQVYTKFRTHPKVVAAVNPSGAASGVASKEAIADLLELEDIIVGEAFFNAAKPGQAMSRTRTWGKHAALIYSDGLADNENGRVTFGFTAQYDTPVSGSIPEPKRGLRGSERVRSGESVKEVICAPDVGYFFENAIA</sequence>
<dbReference type="Proteomes" id="UP000006746">
    <property type="component" value="Unassembled WGS sequence"/>
</dbReference>
<dbReference type="InterPro" id="IPR005564">
    <property type="entry name" value="Major_capsid_GpE"/>
</dbReference>
<keyword evidence="2" id="KW-1185">Reference proteome</keyword>
<dbReference type="AlphaFoldDB" id="K2JJZ9"/>
<dbReference type="PATRIC" id="fig|1207063.3.peg.3052"/>
<comment type="caution">
    <text evidence="1">The sequence shown here is derived from an EMBL/GenBank/DDBJ whole genome shotgun (WGS) entry which is preliminary data.</text>
</comment>
<accession>K2JJZ9</accession>
<dbReference type="eggNOG" id="ENOG502Z7K7">
    <property type="taxonomic scope" value="Bacteria"/>
</dbReference>